<dbReference type="Gene3D" id="2.120.10.80">
    <property type="entry name" value="Kelch-type beta propeller"/>
    <property type="match status" value="1"/>
</dbReference>
<reference evidence="2 3" key="1">
    <citation type="submission" date="2023-10" db="EMBL/GenBank/DDBJ databases">
        <title>Chromosome-scale genome assembly provides insights into flower coloration mechanisms of Canna indica.</title>
        <authorList>
            <person name="Li C."/>
        </authorList>
    </citation>
    <scope>NUCLEOTIDE SEQUENCE [LARGE SCALE GENOMIC DNA]</scope>
    <source>
        <tissue evidence="2">Flower</tissue>
    </source>
</reference>
<dbReference type="SUPFAM" id="SSF81383">
    <property type="entry name" value="F-box domain"/>
    <property type="match status" value="1"/>
</dbReference>
<dbReference type="InterPro" id="IPR036047">
    <property type="entry name" value="F-box-like_dom_sf"/>
</dbReference>
<dbReference type="PANTHER" id="PTHR47850:SF1">
    <property type="entry name" value="F-BOX_KELCH-REPEAT PROTEIN OR23"/>
    <property type="match status" value="1"/>
</dbReference>
<evidence type="ECO:0000313" key="3">
    <source>
        <dbReference type="Proteomes" id="UP001327560"/>
    </source>
</evidence>
<sequence length="442" mass="49129">MASPSPSPSTASLSTSTSSSTIEPLTLCAASGQTLIPGLPDDIAVVILASLPYSHQSRLRATSRSWRAFLSPRVLLPLRRSLRLPCRHLLALFPADPSITPPCLFDPAAIAWAPLPPIPCSYQLYGLSNFVPVAHGHHLYVIGGSQFDARSYPIGHPIASAAAHRLDLTASPPLFWNRLADMNFARGSFACVSMRRSEDENDEGRIIVAGGGSRHSMFPLEGSRMRSVECYDVQSGEWSMHKGLPRDRAGCTGLLVRRDAGEEEEFWVMGGYGDYRPVSGVVPADVYCKNAVVLGLRSGKWREVENMWEEGERRRLGVVAGLDGEDGQVKEIFMLSSNEIFRYDFSLNRWIKESNLRRKISSNSSCGFVGMNGELYVLTTSIQISDATDQRRALKKRLTLEIQIYNPQRKKWRFLTTSPPFNHTPFNHPVDFRTSVTCTIRV</sequence>
<protein>
    <submittedName>
        <fullName evidence="2">F-box/kelch-repeat protein OR23-like</fullName>
    </submittedName>
</protein>
<dbReference type="Pfam" id="PF00646">
    <property type="entry name" value="F-box"/>
    <property type="match status" value="1"/>
</dbReference>
<dbReference type="SMART" id="SM00612">
    <property type="entry name" value="Kelch"/>
    <property type="match status" value="3"/>
</dbReference>
<evidence type="ECO:0000313" key="2">
    <source>
        <dbReference type="EMBL" id="WOL11725.1"/>
    </source>
</evidence>
<dbReference type="Pfam" id="PF01344">
    <property type="entry name" value="Kelch_1"/>
    <property type="match status" value="1"/>
</dbReference>
<name>A0AAQ3KN95_9LILI</name>
<accession>A0AAQ3KN95</accession>
<keyword evidence="3" id="KW-1185">Reference proteome</keyword>
<dbReference type="Proteomes" id="UP001327560">
    <property type="component" value="Chromosome 6"/>
</dbReference>
<dbReference type="PANTHER" id="PTHR47850">
    <property type="entry name" value="F-BOX/KELCH-REPEAT PROTEIN OR23"/>
    <property type="match status" value="1"/>
</dbReference>
<dbReference type="AlphaFoldDB" id="A0AAQ3KN95"/>
<organism evidence="2 3">
    <name type="scientific">Canna indica</name>
    <name type="common">Indian-shot</name>
    <dbReference type="NCBI Taxonomy" id="4628"/>
    <lineage>
        <taxon>Eukaryota</taxon>
        <taxon>Viridiplantae</taxon>
        <taxon>Streptophyta</taxon>
        <taxon>Embryophyta</taxon>
        <taxon>Tracheophyta</taxon>
        <taxon>Spermatophyta</taxon>
        <taxon>Magnoliopsida</taxon>
        <taxon>Liliopsida</taxon>
        <taxon>Zingiberales</taxon>
        <taxon>Cannaceae</taxon>
        <taxon>Canna</taxon>
    </lineage>
</organism>
<feature type="domain" description="F-box" evidence="1">
    <location>
        <begin position="37"/>
        <end position="69"/>
    </location>
</feature>
<gene>
    <name evidence="2" type="ORF">Cni_G20489</name>
</gene>
<dbReference type="SUPFAM" id="SSF117281">
    <property type="entry name" value="Kelch motif"/>
    <property type="match status" value="1"/>
</dbReference>
<evidence type="ECO:0000259" key="1">
    <source>
        <dbReference type="Pfam" id="PF00646"/>
    </source>
</evidence>
<proteinExistence type="predicted"/>
<dbReference type="EMBL" id="CP136895">
    <property type="protein sequence ID" value="WOL11725.1"/>
    <property type="molecule type" value="Genomic_DNA"/>
</dbReference>
<dbReference type="InterPro" id="IPR001810">
    <property type="entry name" value="F-box_dom"/>
</dbReference>
<dbReference type="InterPro" id="IPR015915">
    <property type="entry name" value="Kelch-typ_b-propeller"/>
</dbReference>
<dbReference type="InterPro" id="IPR006652">
    <property type="entry name" value="Kelch_1"/>
</dbReference>